<reference evidence="1 2" key="1">
    <citation type="submission" date="2018-06" db="EMBL/GenBank/DDBJ databases">
        <title>Genomic Encyclopedia of Type Strains, Phase IV (KMG-IV): sequencing the most valuable type-strain genomes for metagenomic binning, comparative biology and taxonomic classification.</title>
        <authorList>
            <person name="Goeker M."/>
        </authorList>
    </citation>
    <scope>NUCLEOTIDE SEQUENCE [LARGE SCALE GENOMIC DNA]</scope>
    <source>
        <strain evidence="1 2">DSM 45479</strain>
    </source>
</reference>
<sequence length="60" mass="6637">MGTTTTWASSRSEIIVTKKEVDLRLREYPNNMLLIVSQIVLDRSATPPSASGGELRVIHP</sequence>
<evidence type="ECO:0000313" key="1">
    <source>
        <dbReference type="EMBL" id="RAS63925.1"/>
    </source>
</evidence>
<organism evidence="1 2">
    <name type="scientific">Lentzea atacamensis</name>
    <dbReference type="NCBI Taxonomy" id="531938"/>
    <lineage>
        <taxon>Bacteria</taxon>
        <taxon>Bacillati</taxon>
        <taxon>Actinomycetota</taxon>
        <taxon>Actinomycetes</taxon>
        <taxon>Pseudonocardiales</taxon>
        <taxon>Pseudonocardiaceae</taxon>
        <taxon>Lentzea</taxon>
    </lineage>
</organism>
<dbReference type="Proteomes" id="UP000248714">
    <property type="component" value="Unassembled WGS sequence"/>
</dbReference>
<comment type="caution">
    <text evidence="1">The sequence shown here is derived from an EMBL/GenBank/DDBJ whole genome shotgun (WGS) entry which is preliminary data.</text>
</comment>
<evidence type="ECO:0000313" key="2">
    <source>
        <dbReference type="Proteomes" id="UP000248714"/>
    </source>
</evidence>
<gene>
    <name evidence="1" type="ORF">C8D87_106327</name>
</gene>
<name>A0ABX9E4U3_9PSEU</name>
<dbReference type="EMBL" id="QLTT01000006">
    <property type="protein sequence ID" value="RAS63925.1"/>
    <property type="molecule type" value="Genomic_DNA"/>
</dbReference>
<accession>A0ABX9E4U3</accession>
<proteinExistence type="predicted"/>
<keyword evidence="2" id="KW-1185">Reference proteome</keyword>
<protein>
    <submittedName>
        <fullName evidence="1">Uncharacterized protein</fullName>
    </submittedName>
</protein>